<dbReference type="AlphaFoldDB" id="A0A0C3EHJ3"/>
<dbReference type="Proteomes" id="UP000053989">
    <property type="component" value="Unassembled WGS sequence"/>
</dbReference>
<sequence length="64" mass="7251">MPAPPQFPDGSHDILVDPMLVHSCVPNYRVSEVMQRLDTYLHNPEPPQDLIQIGDHTCIFDGPR</sequence>
<organism evidence="1 2">
    <name type="scientific">Scleroderma citrinum Foug A</name>
    <dbReference type="NCBI Taxonomy" id="1036808"/>
    <lineage>
        <taxon>Eukaryota</taxon>
        <taxon>Fungi</taxon>
        <taxon>Dikarya</taxon>
        <taxon>Basidiomycota</taxon>
        <taxon>Agaricomycotina</taxon>
        <taxon>Agaricomycetes</taxon>
        <taxon>Agaricomycetidae</taxon>
        <taxon>Boletales</taxon>
        <taxon>Sclerodermatineae</taxon>
        <taxon>Sclerodermataceae</taxon>
        <taxon>Scleroderma</taxon>
    </lineage>
</organism>
<dbReference type="EMBL" id="KN822013">
    <property type="protein sequence ID" value="KIM67406.1"/>
    <property type="molecule type" value="Genomic_DNA"/>
</dbReference>
<evidence type="ECO:0000313" key="2">
    <source>
        <dbReference type="Proteomes" id="UP000053989"/>
    </source>
</evidence>
<gene>
    <name evidence="1" type="ORF">SCLCIDRAFT_21288</name>
</gene>
<proteinExistence type="predicted"/>
<protein>
    <submittedName>
        <fullName evidence="1">Uncharacterized protein</fullName>
    </submittedName>
</protein>
<name>A0A0C3EHJ3_9AGAM</name>
<keyword evidence="2" id="KW-1185">Reference proteome</keyword>
<dbReference type="HOGENOM" id="CLU_2868892_0_0_1"/>
<accession>A0A0C3EHJ3</accession>
<reference evidence="1 2" key="1">
    <citation type="submission" date="2014-04" db="EMBL/GenBank/DDBJ databases">
        <authorList>
            <consortium name="DOE Joint Genome Institute"/>
            <person name="Kuo A."/>
            <person name="Kohler A."/>
            <person name="Nagy L.G."/>
            <person name="Floudas D."/>
            <person name="Copeland A."/>
            <person name="Barry K.W."/>
            <person name="Cichocki N."/>
            <person name="Veneault-Fourrey C."/>
            <person name="LaButti K."/>
            <person name="Lindquist E.A."/>
            <person name="Lipzen A."/>
            <person name="Lundell T."/>
            <person name="Morin E."/>
            <person name="Murat C."/>
            <person name="Sun H."/>
            <person name="Tunlid A."/>
            <person name="Henrissat B."/>
            <person name="Grigoriev I.V."/>
            <person name="Hibbett D.S."/>
            <person name="Martin F."/>
            <person name="Nordberg H.P."/>
            <person name="Cantor M.N."/>
            <person name="Hua S.X."/>
        </authorList>
    </citation>
    <scope>NUCLEOTIDE SEQUENCE [LARGE SCALE GENOMIC DNA]</scope>
    <source>
        <strain evidence="1 2">Foug A</strain>
    </source>
</reference>
<dbReference type="InParanoid" id="A0A0C3EHJ3"/>
<reference evidence="2" key="2">
    <citation type="submission" date="2015-01" db="EMBL/GenBank/DDBJ databases">
        <title>Evolutionary Origins and Diversification of the Mycorrhizal Mutualists.</title>
        <authorList>
            <consortium name="DOE Joint Genome Institute"/>
            <consortium name="Mycorrhizal Genomics Consortium"/>
            <person name="Kohler A."/>
            <person name="Kuo A."/>
            <person name="Nagy L.G."/>
            <person name="Floudas D."/>
            <person name="Copeland A."/>
            <person name="Barry K.W."/>
            <person name="Cichocki N."/>
            <person name="Veneault-Fourrey C."/>
            <person name="LaButti K."/>
            <person name="Lindquist E.A."/>
            <person name="Lipzen A."/>
            <person name="Lundell T."/>
            <person name="Morin E."/>
            <person name="Murat C."/>
            <person name="Riley R."/>
            <person name="Ohm R."/>
            <person name="Sun H."/>
            <person name="Tunlid A."/>
            <person name="Henrissat B."/>
            <person name="Grigoriev I.V."/>
            <person name="Hibbett D.S."/>
            <person name="Martin F."/>
        </authorList>
    </citation>
    <scope>NUCLEOTIDE SEQUENCE [LARGE SCALE GENOMIC DNA]</scope>
    <source>
        <strain evidence="2">Foug A</strain>
    </source>
</reference>
<evidence type="ECO:0000313" key="1">
    <source>
        <dbReference type="EMBL" id="KIM67406.1"/>
    </source>
</evidence>
<dbReference type="OrthoDB" id="2671396at2759"/>